<gene>
    <name evidence="6" type="ORF">IAR55_005265</name>
</gene>
<dbReference type="GO" id="GO:0003723">
    <property type="term" value="F:RNA binding"/>
    <property type="evidence" value="ECO:0007669"/>
    <property type="project" value="UniProtKB-UniRule"/>
</dbReference>
<dbReference type="InterPro" id="IPR000504">
    <property type="entry name" value="RRM_dom"/>
</dbReference>
<feature type="domain" description="RRM" evidence="5">
    <location>
        <begin position="267"/>
        <end position="336"/>
    </location>
</feature>
<feature type="compositionally biased region" description="Low complexity" evidence="4">
    <location>
        <begin position="74"/>
        <end position="84"/>
    </location>
</feature>
<dbReference type="EMBL" id="JBCAWK010000010">
    <property type="protein sequence ID" value="KAK8847407.1"/>
    <property type="molecule type" value="Genomic_DNA"/>
</dbReference>
<proteinExistence type="predicted"/>
<dbReference type="GeneID" id="92182523"/>
<keyword evidence="2 3" id="KW-0694">RNA-binding</keyword>
<keyword evidence="7" id="KW-1185">Reference proteome</keyword>
<dbReference type="SUPFAM" id="SSF54928">
    <property type="entry name" value="RNA-binding domain, RBD"/>
    <property type="match status" value="1"/>
</dbReference>
<dbReference type="CDD" id="cd00590">
    <property type="entry name" value="RRM_SF"/>
    <property type="match status" value="1"/>
</dbReference>
<dbReference type="RefSeq" id="XP_066800925.1">
    <property type="nucleotide sequence ID" value="XM_066948357.1"/>
</dbReference>
<feature type="region of interest" description="Disordered" evidence="4">
    <location>
        <begin position="154"/>
        <end position="174"/>
    </location>
</feature>
<evidence type="ECO:0000256" key="3">
    <source>
        <dbReference type="PROSITE-ProRule" id="PRU00176"/>
    </source>
</evidence>
<protein>
    <recommendedName>
        <fullName evidence="5">RRM domain-containing protein</fullName>
    </recommendedName>
</protein>
<name>A0AAW0YVW5_9TREE</name>
<keyword evidence="1" id="KW-0677">Repeat</keyword>
<evidence type="ECO:0000256" key="1">
    <source>
        <dbReference type="ARBA" id="ARBA00022737"/>
    </source>
</evidence>
<feature type="compositionally biased region" description="Low complexity" evidence="4">
    <location>
        <begin position="18"/>
        <end position="48"/>
    </location>
</feature>
<dbReference type="InterPro" id="IPR012677">
    <property type="entry name" value="Nucleotide-bd_a/b_plait_sf"/>
</dbReference>
<dbReference type="AlphaFoldDB" id="A0AAW0YVW5"/>
<organism evidence="6 7">
    <name type="scientific">Kwoniella newhampshirensis</name>
    <dbReference type="NCBI Taxonomy" id="1651941"/>
    <lineage>
        <taxon>Eukaryota</taxon>
        <taxon>Fungi</taxon>
        <taxon>Dikarya</taxon>
        <taxon>Basidiomycota</taxon>
        <taxon>Agaricomycotina</taxon>
        <taxon>Tremellomycetes</taxon>
        <taxon>Tremellales</taxon>
        <taxon>Cryptococcaceae</taxon>
        <taxon>Kwoniella</taxon>
    </lineage>
</organism>
<sequence>MTTKTPHSLDPSSPPFAFPRASPSFTSHSTSTTSSSSVANSTSSTSHSDTPRAPGRSGEGVSVKAKPFGAGWKSSSTSSFLSATTDEHPTLLQPAKILPRRSRSPSVPTLLPSHVDAFDNRRKGSHDHYTQPTYHLPPNFEIFTPLASQEPLMPALEFSPSSPPSSDSHRYTSISSGRIDFDDRMFPTMECPANNPLLHQRSTPNLPFIGANGRAVRFDTEDSVIPGQACGLRRRSAFNYGSLQGNYRGRLTASASMPVLPMLGEGRNVFIHRVNEDLSEEELRQYASSFGEVVSVKIPARTTKPHAFVMFKKPEQAQEFIRHLTMTNIECEFGKEDYQVQNKALEDPNSANLYIAGLPTTITYEDLAEVLAPGRICSWKPLMDDAGNRRGPIMARLQTRPQAEDVIKRLNGKYFPGMSEKLQVRIADSEEQKHFKRQQTMVRDRSSFDSDVEPVNRGASITADRIVLPVDEDAADPIALLHQQSVLANELKVINERLARANLVAQGPFPVTPPPRKSIGPVSFPTSPDNFHSVITPITHSGWRHRHASSGYSAESMMGLGLSWPNSPRNLPLRSYASNDNITSAHDLARQTSNGQKYGGDKRVFSGNLHYTKSSPELSTFNDGHTMY</sequence>
<dbReference type="InterPro" id="IPR035979">
    <property type="entry name" value="RBD_domain_sf"/>
</dbReference>
<accession>A0AAW0YVW5</accession>
<reference evidence="6 7" key="1">
    <citation type="journal article" date="2024" name="bioRxiv">
        <title>Comparative genomics of Cryptococcus and Kwoniella reveals pathogenesis evolution and contrasting karyotype dynamics via intercentromeric recombination or chromosome fusion.</title>
        <authorList>
            <person name="Coelho M.A."/>
            <person name="David-Palma M."/>
            <person name="Shea T."/>
            <person name="Bowers K."/>
            <person name="McGinley-Smith S."/>
            <person name="Mohammad A.W."/>
            <person name="Gnirke A."/>
            <person name="Yurkov A.M."/>
            <person name="Nowrousian M."/>
            <person name="Sun S."/>
            <person name="Cuomo C.A."/>
            <person name="Heitman J."/>
        </authorList>
    </citation>
    <scope>NUCLEOTIDE SEQUENCE [LARGE SCALE GENOMIC DNA]</scope>
    <source>
        <strain evidence="6 7">CBS 13917</strain>
    </source>
</reference>
<dbReference type="Pfam" id="PF00076">
    <property type="entry name" value="RRM_1"/>
    <property type="match status" value="1"/>
</dbReference>
<evidence type="ECO:0000313" key="7">
    <source>
        <dbReference type="Proteomes" id="UP001388673"/>
    </source>
</evidence>
<evidence type="ECO:0000256" key="4">
    <source>
        <dbReference type="SAM" id="MobiDB-lite"/>
    </source>
</evidence>
<dbReference type="PANTHER" id="PTHR24012">
    <property type="entry name" value="RNA BINDING PROTEIN"/>
    <property type="match status" value="1"/>
</dbReference>
<feature type="region of interest" description="Disordered" evidence="4">
    <location>
        <begin position="1"/>
        <end position="113"/>
    </location>
</feature>
<dbReference type="Gene3D" id="3.30.70.330">
    <property type="match status" value="2"/>
</dbReference>
<comment type="caution">
    <text evidence="6">The sequence shown here is derived from an EMBL/GenBank/DDBJ whole genome shotgun (WGS) entry which is preliminary data.</text>
</comment>
<dbReference type="Proteomes" id="UP001388673">
    <property type="component" value="Unassembled WGS sequence"/>
</dbReference>
<evidence type="ECO:0000259" key="5">
    <source>
        <dbReference type="PROSITE" id="PS50102"/>
    </source>
</evidence>
<dbReference type="KEGG" id="kne:92182523"/>
<evidence type="ECO:0000313" key="6">
    <source>
        <dbReference type="EMBL" id="KAK8847407.1"/>
    </source>
</evidence>
<evidence type="ECO:0000256" key="2">
    <source>
        <dbReference type="ARBA" id="ARBA00022884"/>
    </source>
</evidence>
<feature type="domain" description="RRM" evidence="5">
    <location>
        <begin position="351"/>
        <end position="429"/>
    </location>
</feature>
<dbReference type="SMART" id="SM00360">
    <property type="entry name" value="RRM"/>
    <property type="match status" value="2"/>
</dbReference>
<dbReference type="PROSITE" id="PS50102">
    <property type="entry name" value="RRM"/>
    <property type="match status" value="2"/>
</dbReference>